<dbReference type="RefSeq" id="WP_220617795.1">
    <property type="nucleotide sequence ID" value="NZ_RKLR01000002.1"/>
</dbReference>
<comment type="caution">
    <text evidence="1">The sequence shown here is derived from an EMBL/GenBank/DDBJ whole genome shotgun (WGS) entry which is preliminary data.</text>
</comment>
<evidence type="ECO:0000313" key="2">
    <source>
        <dbReference type="Proteomes" id="UP001430377"/>
    </source>
</evidence>
<gene>
    <name evidence="1" type="ORF">EGH21_07205</name>
</gene>
<proteinExistence type="predicted"/>
<protein>
    <submittedName>
        <fullName evidence="1">Uncharacterized protein</fullName>
    </submittedName>
</protein>
<organism evidence="1 2">
    <name type="scientific">Haloarcula rubra</name>
    <dbReference type="NCBI Taxonomy" id="2487747"/>
    <lineage>
        <taxon>Archaea</taxon>
        <taxon>Methanobacteriati</taxon>
        <taxon>Methanobacteriota</taxon>
        <taxon>Stenosarchaea group</taxon>
        <taxon>Halobacteria</taxon>
        <taxon>Halobacteriales</taxon>
        <taxon>Haloarculaceae</taxon>
        <taxon>Haloarcula</taxon>
    </lineage>
</organism>
<name>A0AAW4PQ25_9EURY</name>
<sequence length="61" mass="6289">MERRLLAGFSLVVVVAAVAAGPLGIAGLSLFPSSGEFLLPVSRALSEQIHYARLLGSSPPV</sequence>
<reference evidence="1 2" key="1">
    <citation type="submission" date="2021-06" db="EMBL/GenBank/DDBJ databases">
        <title>Halomicroarcula sp. a new haloarchaeum isolated from saline soil.</title>
        <authorList>
            <person name="Duran-Viseras A."/>
            <person name="Sanchez-Porro C."/>
            <person name="Ventosa A."/>
        </authorList>
    </citation>
    <scope>NUCLEOTIDE SEQUENCE [LARGE SCALE GENOMIC DNA]</scope>
    <source>
        <strain evidence="1 2">F13</strain>
    </source>
</reference>
<evidence type="ECO:0000313" key="1">
    <source>
        <dbReference type="EMBL" id="MBX0322816.1"/>
    </source>
</evidence>
<dbReference type="AlphaFoldDB" id="A0AAW4PQ25"/>
<accession>A0AAW4PQ25</accession>
<dbReference type="EMBL" id="RKLR01000002">
    <property type="protein sequence ID" value="MBX0322816.1"/>
    <property type="molecule type" value="Genomic_DNA"/>
</dbReference>
<keyword evidence="2" id="KW-1185">Reference proteome</keyword>
<dbReference type="Proteomes" id="UP001430377">
    <property type="component" value="Unassembled WGS sequence"/>
</dbReference>